<evidence type="ECO:0000313" key="1">
    <source>
        <dbReference type="EMBL" id="JAC76865.1"/>
    </source>
</evidence>
<dbReference type="EMBL" id="GBEZ01008691">
    <property type="protein sequence ID" value="JAC76865.1"/>
    <property type="molecule type" value="Transcribed_RNA"/>
</dbReference>
<name>A0A061S1R1_9CHLO</name>
<proteinExistence type="predicted"/>
<accession>A0A061S1R1</accession>
<feature type="non-terminal residue" evidence="1">
    <location>
        <position position="1"/>
    </location>
</feature>
<organism evidence="1">
    <name type="scientific">Tetraselmis sp. GSL018</name>
    <dbReference type="NCBI Taxonomy" id="582737"/>
    <lineage>
        <taxon>Eukaryota</taxon>
        <taxon>Viridiplantae</taxon>
        <taxon>Chlorophyta</taxon>
        <taxon>core chlorophytes</taxon>
        <taxon>Chlorodendrophyceae</taxon>
        <taxon>Chlorodendrales</taxon>
        <taxon>Chlorodendraceae</taxon>
        <taxon>Tetraselmis</taxon>
    </lineage>
</organism>
<dbReference type="AlphaFoldDB" id="A0A061S1R1"/>
<protein>
    <submittedName>
        <fullName evidence="1">Uncharacterized protein</fullName>
    </submittedName>
</protein>
<reference evidence="1" key="1">
    <citation type="submission" date="2014-05" db="EMBL/GenBank/DDBJ databases">
        <title>The transcriptome of the halophilic microalga Tetraselmis sp. GSL018 isolated from the Great Salt Lake, Utah.</title>
        <authorList>
            <person name="Jinkerson R.E."/>
            <person name="D'Adamo S."/>
            <person name="Posewitz M.C."/>
        </authorList>
    </citation>
    <scope>NUCLEOTIDE SEQUENCE</scope>
    <source>
        <strain evidence="1">GSL018</strain>
    </source>
</reference>
<gene>
    <name evidence="1" type="ORF">TSPGSL018_19082</name>
</gene>
<sequence length="40" mass="4323">DKVSPAAYLMSFRMAKDRAQVGPSEPARIADCGDALARWA</sequence>